<gene>
    <name evidence="15" type="primary">LOC129326177</name>
</gene>
<evidence type="ECO:0000256" key="7">
    <source>
        <dbReference type="ARBA" id="ARBA00039116"/>
    </source>
</evidence>
<feature type="active site" description="Proton acceptor" evidence="11">
    <location>
        <position position="253"/>
    </location>
</feature>
<dbReference type="PANTHER" id="PTHR43712:SF2">
    <property type="entry name" value="O-METHYLTRANSFERASE CICE"/>
    <property type="match status" value="1"/>
</dbReference>
<comment type="pathway">
    <text evidence="6">Aromatic compound metabolism; melatonin biosynthesis; melatonin from serotonin: step 1/2.</text>
</comment>
<evidence type="ECO:0000256" key="3">
    <source>
        <dbReference type="ARBA" id="ARBA00022679"/>
    </source>
</evidence>
<keyword evidence="10" id="KW-0471">Melatonin biosynthesis</keyword>
<keyword evidence="4" id="KW-0949">S-adenosyl-L-methionine</keyword>
<evidence type="ECO:0000256" key="9">
    <source>
        <dbReference type="ARBA" id="ARBA00043054"/>
    </source>
</evidence>
<dbReference type="Gene3D" id="1.10.10.10">
    <property type="entry name" value="Winged helix-like DNA-binding domain superfamily/Winged helix DNA-binding domain"/>
    <property type="match status" value="1"/>
</dbReference>
<evidence type="ECO:0000313" key="15">
    <source>
        <dbReference type="RefSeq" id="XP_054830318.1"/>
    </source>
</evidence>
<dbReference type="GO" id="GO:0032259">
    <property type="term" value="P:methylation"/>
    <property type="evidence" value="ECO:0007669"/>
    <property type="project" value="UniProtKB-KW"/>
</dbReference>
<comment type="subunit">
    <text evidence="1">Homodimer.</text>
</comment>
<evidence type="ECO:0000256" key="2">
    <source>
        <dbReference type="ARBA" id="ARBA00022603"/>
    </source>
</evidence>
<evidence type="ECO:0000256" key="4">
    <source>
        <dbReference type="ARBA" id="ARBA00022691"/>
    </source>
</evidence>
<dbReference type="InterPro" id="IPR036390">
    <property type="entry name" value="WH_DNA-bd_sf"/>
</dbReference>
<evidence type="ECO:0000256" key="6">
    <source>
        <dbReference type="ARBA" id="ARBA00037926"/>
    </source>
</evidence>
<dbReference type="InterPro" id="IPR036388">
    <property type="entry name" value="WH-like_DNA-bd_sf"/>
</dbReference>
<keyword evidence="14" id="KW-1185">Reference proteome</keyword>
<dbReference type="InterPro" id="IPR016461">
    <property type="entry name" value="COMT-like"/>
</dbReference>
<keyword evidence="3" id="KW-0808">Transferase</keyword>
<evidence type="ECO:0000256" key="11">
    <source>
        <dbReference type="PIRSR" id="PIRSR005739-1"/>
    </source>
</evidence>
<dbReference type="InterPro" id="IPR029063">
    <property type="entry name" value="SAM-dependent_MTases_sf"/>
</dbReference>
<dbReference type="GO" id="GO:0030187">
    <property type="term" value="P:melatonin biosynthetic process"/>
    <property type="evidence" value="ECO:0007669"/>
    <property type="project" value="UniProtKB-KW"/>
</dbReference>
<dbReference type="RefSeq" id="XP_054830318.1">
    <property type="nucleotide sequence ID" value="XM_054974343.1"/>
</dbReference>
<dbReference type="Pfam" id="PF00891">
    <property type="entry name" value="Methyltransf_2"/>
    <property type="match status" value="1"/>
</dbReference>
<proteinExistence type="predicted"/>
<dbReference type="GeneID" id="129326177"/>
<evidence type="ECO:0000256" key="8">
    <source>
        <dbReference type="ARBA" id="ARBA00040730"/>
    </source>
</evidence>
<comment type="function">
    <text evidence="5">Catalyzes the transfer of a methyl group onto N-acetylserotonin, producing melatonin (N-acetyl-5-methoxytryptamine).</text>
</comment>
<dbReference type="EC" id="2.1.1.4" evidence="7"/>
<dbReference type="SUPFAM" id="SSF46785">
    <property type="entry name" value="Winged helix' DNA-binding domain"/>
    <property type="match status" value="1"/>
</dbReference>
<feature type="domain" description="O-methyltransferase dimerisation" evidence="13">
    <location>
        <begin position="15"/>
        <end position="94"/>
    </location>
</feature>
<evidence type="ECO:0000256" key="5">
    <source>
        <dbReference type="ARBA" id="ARBA00037645"/>
    </source>
</evidence>
<name>A0AA97J2V7_EUBMA</name>
<dbReference type="FunFam" id="3.40.50.150:FF:000146">
    <property type="entry name" value="Acetylserotonin O-methyltransferase"/>
    <property type="match status" value="1"/>
</dbReference>
<dbReference type="AlphaFoldDB" id="A0AA97J2V7"/>
<protein>
    <recommendedName>
        <fullName evidence="8">Acetylserotonin O-methyltransferase</fullName>
        <ecNumber evidence="7">2.1.1.4</ecNumber>
    </recommendedName>
    <alternativeName>
        <fullName evidence="9">Hydroxyindole O-methyltransferase</fullName>
    </alternativeName>
</protein>
<dbReference type="GO" id="GO:0017096">
    <property type="term" value="F:acetylserotonin O-methyltransferase activity"/>
    <property type="evidence" value="ECO:0007669"/>
    <property type="project" value="UniProtKB-EC"/>
</dbReference>
<evidence type="ECO:0000259" key="13">
    <source>
        <dbReference type="Pfam" id="PF08100"/>
    </source>
</evidence>
<evidence type="ECO:0000259" key="12">
    <source>
        <dbReference type="Pfam" id="PF00891"/>
    </source>
</evidence>
<dbReference type="Pfam" id="PF08100">
    <property type="entry name" value="Dimerisation"/>
    <property type="match status" value="1"/>
</dbReference>
<reference evidence="15" key="1">
    <citation type="submission" date="2025-08" db="UniProtKB">
        <authorList>
            <consortium name="RefSeq"/>
        </authorList>
    </citation>
    <scope>IDENTIFICATION</scope>
    <source>
        <tissue evidence="15">Blood</tissue>
    </source>
</reference>
<dbReference type="GO" id="GO:0046983">
    <property type="term" value="F:protein dimerization activity"/>
    <property type="evidence" value="ECO:0007669"/>
    <property type="project" value="InterPro"/>
</dbReference>
<feature type="domain" description="O-methyltransferase C-terminal" evidence="12">
    <location>
        <begin position="119"/>
        <end position="325"/>
    </location>
</feature>
<keyword evidence="2" id="KW-0489">Methyltransferase</keyword>
<dbReference type="CDD" id="cd02440">
    <property type="entry name" value="AdoMet_MTases"/>
    <property type="match status" value="1"/>
</dbReference>
<organism evidence="14 15">
    <name type="scientific">Eublepharis macularius</name>
    <name type="common">Leopard gecko</name>
    <name type="synonym">Cyrtodactylus macularius</name>
    <dbReference type="NCBI Taxonomy" id="481883"/>
    <lineage>
        <taxon>Eukaryota</taxon>
        <taxon>Metazoa</taxon>
        <taxon>Chordata</taxon>
        <taxon>Craniata</taxon>
        <taxon>Vertebrata</taxon>
        <taxon>Euteleostomi</taxon>
        <taxon>Lepidosauria</taxon>
        <taxon>Squamata</taxon>
        <taxon>Bifurcata</taxon>
        <taxon>Gekkota</taxon>
        <taxon>Eublepharidae</taxon>
        <taxon>Eublepharinae</taxon>
        <taxon>Eublepharis</taxon>
    </lineage>
</organism>
<sequence length="343" mass="38848">MNSTEETESIETLIQYQYGFMFSKATFTACELGVFDLLESEGPLSSTTIAERLGTSRYGMELLLGACVALKLLRTERKDEQVLYGNTDFSSLYLYRSSPKSQSACMTWLSENTYAYSVHLTDAVREGKNQLEKFPGPKNVYDHVYRSEEQRRRFMDLMNCGWSLWGRDVIAAFDLSQFPNICDLGGSGGALAKECIYLYPNCKVSIFDLPEVVKVAKKHFVSEEEQRIHFLEGDFFKDPLPEADLYVLARVLHNWDDKKCVQLLTEVYKTCKPGGGVLVIGMVVNEDRCGPLLSQFYSLIMLLHTEGKERTLSEINMLLSAAGFKEAERKKTNTSQDVILAIK</sequence>
<dbReference type="KEGG" id="emc:129326177"/>
<dbReference type="Gene3D" id="3.40.50.150">
    <property type="entry name" value="Vaccinia Virus protein VP39"/>
    <property type="match status" value="1"/>
</dbReference>
<dbReference type="PROSITE" id="PS51683">
    <property type="entry name" value="SAM_OMT_II"/>
    <property type="match status" value="1"/>
</dbReference>
<dbReference type="PIRSF" id="PIRSF005739">
    <property type="entry name" value="O-mtase"/>
    <property type="match status" value="1"/>
</dbReference>
<dbReference type="Proteomes" id="UP001190640">
    <property type="component" value="Chromosome 3"/>
</dbReference>
<dbReference type="InterPro" id="IPR001077">
    <property type="entry name" value="COMT_C"/>
</dbReference>
<evidence type="ECO:0000313" key="14">
    <source>
        <dbReference type="Proteomes" id="UP001190640"/>
    </source>
</evidence>
<accession>A0AA97J2V7</accession>
<dbReference type="FunFam" id="1.10.10.10:FF:000358">
    <property type="entry name" value="Acetylserotonin O-methyltransferase"/>
    <property type="match status" value="1"/>
</dbReference>
<dbReference type="SUPFAM" id="SSF53335">
    <property type="entry name" value="S-adenosyl-L-methionine-dependent methyltransferases"/>
    <property type="match status" value="1"/>
</dbReference>
<dbReference type="InterPro" id="IPR012967">
    <property type="entry name" value="COMT_dimerisation"/>
</dbReference>
<evidence type="ECO:0000256" key="1">
    <source>
        <dbReference type="ARBA" id="ARBA00011738"/>
    </source>
</evidence>
<evidence type="ECO:0000256" key="10">
    <source>
        <dbReference type="ARBA" id="ARBA00043260"/>
    </source>
</evidence>
<dbReference type="PANTHER" id="PTHR43712">
    <property type="entry name" value="PUTATIVE (AFU_ORTHOLOGUE AFUA_4G14580)-RELATED"/>
    <property type="match status" value="1"/>
</dbReference>